<gene>
    <name evidence="2" type="ORF">Afil01_02430</name>
</gene>
<accession>A0A9W6SHA4</accession>
<comment type="caution">
    <text evidence="2">The sequence shown here is derived from an EMBL/GenBank/DDBJ whole genome shotgun (WGS) entry which is preliminary data.</text>
</comment>
<evidence type="ECO:0000313" key="2">
    <source>
        <dbReference type="EMBL" id="GLZ75436.1"/>
    </source>
</evidence>
<protein>
    <submittedName>
        <fullName evidence="2">Uncharacterized protein</fullName>
    </submittedName>
</protein>
<reference evidence="2" key="1">
    <citation type="submission" date="2023-03" db="EMBL/GenBank/DDBJ databases">
        <title>Actinorhabdospora filicis NBRC 111898.</title>
        <authorList>
            <person name="Ichikawa N."/>
            <person name="Sato H."/>
            <person name="Tonouchi N."/>
        </authorList>
    </citation>
    <scope>NUCLEOTIDE SEQUENCE</scope>
    <source>
        <strain evidence="2">NBRC 111898</strain>
    </source>
</reference>
<keyword evidence="3" id="KW-1185">Reference proteome</keyword>
<dbReference type="AlphaFoldDB" id="A0A9W6SHA4"/>
<proteinExistence type="predicted"/>
<evidence type="ECO:0000256" key="1">
    <source>
        <dbReference type="SAM" id="MobiDB-lite"/>
    </source>
</evidence>
<organism evidence="2 3">
    <name type="scientific">Actinorhabdospora filicis</name>
    <dbReference type="NCBI Taxonomy" id="1785913"/>
    <lineage>
        <taxon>Bacteria</taxon>
        <taxon>Bacillati</taxon>
        <taxon>Actinomycetota</taxon>
        <taxon>Actinomycetes</taxon>
        <taxon>Micromonosporales</taxon>
        <taxon>Micromonosporaceae</taxon>
        <taxon>Actinorhabdospora</taxon>
    </lineage>
</organism>
<dbReference type="EMBL" id="BSTX01000001">
    <property type="protein sequence ID" value="GLZ75436.1"/>
    <property type="molecule type" value="Genomic_DNA"/>
</dbReference>
<name>A0A9W6SHA4_9ACTN</name>
<sequence>MPELPGVRRASDLGTVPQEDGLPVREGLTSLLPWRVLRRGSVVGVAAGEVPGMTSLLLALLSGPSGAGAWCGVVGGTGDLPARAVAEAGVAGERLALVPEPGAKWAEVASALLDGFDVVAVHVPQGLGGVTGRRLAARARKRGAILVPYGAAPGRIEGADAVLSVVGGRWSGLGQGRGRLREREIVVSSRVRGRPVRTTLRLHGPEHAEPVADVVPLSSRRRP</sequence>
<evidence type="ECO:0000313" key="3">
    <source>
        <dbReference type="Proteomes" id="UP001165079"/>
    </source>
</evidence>
<dbReference type="Proteomes" id="UP001165079">
    <property type="component" value="Unassembled WGS sequence"/>
</dbReference>
<feature type="region of interest" description="Disordered" evidence="1">
    <location>
        <begin position="1"/>
        <end position="21"/>
    </location>
</feature>